<name>A0A2I1N903_9BACT</name>
<dbReference type="GO" id="GO:0070038">
    <property type="term" value="F:rRNA (pseudouridine-N3-)-methyltransferase activity"/>
    <property type="evidence" value="ECO:0007669"/>
    <property type="project" value="UniProtKB-UniRule"/>
</dbReference>
<dbReference type="CDD" id="cd18081">
    <property type="entry name" value="RlmH-like"/>
    <property type="match status" value="1"/>
</dbReference>
<evidence type="ECO:0000256" key="5">
    <source>
        <dbReference type="HAMAP-Rule" id="MF_00658"/>
    </source>
</evidence>
<dbReference type="RefSeq" id="WP_101637528.1">
    <property type="nucleotide sequence ID" value="NZ_PKHU01000006.1"/>
</dbReference>
<dbReference type="GO" id="GO:0005737">
    <property type="term" value="C:cytoplasm"/>
    <property type="evidence" value="ECO:0007669"/>
    <property type="project" value="UniProtKB-SubCell"/>
</dbReference>
<proteinExistence type="inferred from homology"/>
<comment type="catalytic activity">
    <reaction evidence="5">
        <text>pseudouridine(1915) in 23S rRNA + S-adenosyl-L-methionine = N(3)-methylpseudouridine(1915) in 23S rRNA + S-adenosyl-L-homocysteine + H(+)</text>
        <dbReference type="Rhea" id="RHEA:42752"/>
        <dbReference type="Rhea" id="RHEA-COMP:10221"/>
        <dbReference type="Rhea" id="RHEA-COMP:10222"/>
        <dbReference type="ChEBI" id="CHEBI:15378"/>
        <dbReference type="ChEBI" id="CHEBI:57856"/>
        <dbReference type="ChEBI" id="CHEBI:59789"/>
        <dbReference type="ChEBI" id="CHEBI:65314"/>
        <dbReference type="ChEBI" id="CHEBI:74486"/>
        <dbReference type="EC" id="2.1.1.177"/>
    </reaction>
</comment>
<feature type="binding site" evidence="5">
    <location>
        <position position="99"/>
    </location>
    <ligand>
        <name>S-adenosyl-L-methionine</name>
        <dbReference type="ChEBI" id="CHEBI:59789"/>
    </ligand>
</feature>
<comment type="caution">
    <text evidence="6">The sequence shown here is derived from an EMBL/GenBank/DDBJ whole genome shotgun (WGS) entry which is preliminary data.</text>
</comment>
<dbReference type="PIRSF" id="PIRSF004505">
    <property type="entry name" value="MT_bac"/>
    <property type="match status" value="1"/>
</dbReference>
<dbReference type="Proteomes" id="UP000234639">
    <property type="component" value="Unassembled WGS sequence"/>
</dbReference>
<dbReference type="EC" id="2.1.1.177" evidence="5"/>
<organism evidence="6 7">
    <name type="scientific">Campylobacter ureolyticus</name>
    <dbReference type="NCBI Taxonomy" id="827"/>
    <lineage>
        <taxon>Bacteria</taxon>
        <taxon>Pseudomonadati</taxon>
        <taxon>Campylobacterota</taxon>
        <taxon>Epsilonproteobacteria</taxon>
        <taxon>Campylobacterales</taxon>
        <taxon>Campylobacteraceae</taxon>
        <taxon>Campylobacter</taxon>
    </lineage>
</organism>
<dbReference type="InterPro" id="IPR029026">
    <property type="entry name" value="tRNA_m1G_MTases_N"/>
</dbReference>
<feature type="binding site" evidence="5">
    <location>
        <begin position="118"/>
        <end position="123"/>
    </location>
    <ligand>
        <name>S-adenosyl-L-methionine</name>
        <dbReference type="ChEBI" id="CHEBI:59789"/>
    </ligand>
</feature>
<dbReference type="SUPFAM" id="SSF75217">
    <property type="entry name" value="alpha/beta knot"/>
    <property type="match status" value="1"/>
</dbReference>
<dbReference type="Pfam" id="PF02590">
    <property type="entry name" value="SPOUT_MTase"/>
    <property type="match status" value="1"/>
</dbReference>
<dbReference type="InterPro" id="IPR029028">
    <property type="entry name" value="Alpha/beta_knot_MTases"/>
</dbReference>
<dbReference type="PANTHER" id="PTHR33603:SF1">
    <property type="entry name" value="RIBOSOMAL RNA LARGE SUBUNIT METHYLTRANSFERASE H"/>
    <property type="match status" value="1"/>
</dbReference>
<dbReference type="Gene3D" id="3.40.1280.10">
    <property type="match status" value="1"/>
</dbReference>
<keyword evidence="1 5" id="KW-0489">Methyltransferase</keyword>
<dbReference type="EMBL" id="PKHU01000006">
    <property type="protein sequence ID" value="PKZ28829.1"/>
    <property type="molecule type" value="Genomic_DNA"/>
</dbReference>
<comment type="subcellular location">
    <subcellularLocation>
        <location evidence="5">Cytoplasm</location>
    </subcellularLocation>
</comment>
<accession>A0A2I1N903</accession>
<comment type="similarity">
    <text evidence="4 5">Belongs to the RNA methyltransferase RlmH family.</text>
</comment>
<feature type="binding site" evidence="5">
    <location>
        <position position="72"/>
    </location>
    <ligand>
        <name>S-adenosyl-L-methionine</name>
        <dbReference type="ChEBI" id="CHEBI:59789"/>
    </ligand>
</feature>
<dbReference type="AlphaFoldDB" id="A0A2I1N903"/>
<protein>
    <recommendedName>
        <fullName evidence="5">Ribosomal RNA large subunit methyltransferase H</fullName>
        <ecNumber evidence="5">2.1.1.177</ecNumber>
    </recommendedName>
    <alternativeName>
        <fullName evidence="5">23S rRNA (pseudouridine1915-N3)-methyltransferase</fullName>
    </alternativeName>
    <alternativeName>
        <fullName evidence="5">23S rRNA m3Psi1915 methyltransferase</fullName>
    </alternativeName>
    <alternativeName>
        <fullName evidence="5">rRNA (pseudouridine-N3-)-methyltransferase RlmH</fullName>
    </alternativeName>
</protein>
<keyword evidence="5" id="KW-0963">Cytoplasm</keyword>
<keyword evidence="2 5" id="KW-0808">Transferase</keyword>
<evidence type="ECO:0000313" key="6">
    <source>
        <dbReference type="EMBL" id="PKZ28829.1"/>
    </source>
</evidence>
<comment type="function">
    <text evidence="5">Specifically methylates the pseudouridine at position 1915 (m3Psi1915) in 23S rRNA.</text>
</comment>
<evidence type="ECO:0000313" key="7">
    <source>
        <dbReference type="Proteomes" id="UP000234639"/>
    </source>
</evidence>
<dbReference type="HAMAP" id="MF_00658">
    <property type="entry name" value="23SrRNA_methyltr_H"/>
    <property type="match status" value="1"/>
</dbReference>
<keyword evidence="3 5" id="KW-0949">S-adenosyl-L-methionine</keyword>
<dbReference type="PANTHER" id="PTHR33603">
    <property type="entry name" value="METHYLTRANSFERASE"/>
    <property type="match status" value="1"/>
</dbReference>
<evidence type="ECO:0000256" key="1">
    <source>
        <dbReference type="ARBA" id="ARBA00022603"/>
    </source>
</evidence>
<reference evidence="6 7" key="1">
    <citation type="submission" date="2017-12" db="EMBL/GenBank/DDBJ databases">
        <title>Phylogenetic diversity of female urinary microbiome.</title>
        <authorList>
            <person name="Thomas-White K."/>
            <person name="Wolfe A.J."/>
        </authorList>
    </citation>
    <scope>NUCLEOTIDE SEQUENCE [LARGE SCALE GENOMIC DNA]</scope>
    <source>
        <strain evidence="6 7">UMB0112</strain>
    </source>
</reference>
<evidence type="ECO:0000256" key="3">
    <source>
        <dbReference type="ARBA" id="ARBA00022691"/>
    </source>
</evidence>
<evidence type="ECO:0000256" key="2">
    <source>
        <dbReference type="ARBA" id="ARBA00022679"/>
    </source>
</evidence>
<gene>
    <name evidence="5" type="primary">rlmH</name>
    <name evidence="6" type="ORF">CYJ41_06910</name>
</gene>
<evidence type="ECO:0000256" key="4">
    <source>
        <dbReference type="ARBA" id="ARBA00038303"/>
    </source>
</evidence>
<dbReference type="InterPro" id="IPR003742">
    <property type="entry name" value="RlmH-like"/>
</dbReference>
<sequence>MEILVYSISKEKIEFYSEINEYIKMSKKYANIKDKVLFNNQIAKAQSSSKDMALKAYDEAYEPLIEGFCVGLDEGGKMLDSVEFSKLFLAKNKVSFFIGGAYGLSNNFKSKMDKIISLSKMTFAHKIAKLVLYEQIFRGLCINANHPYHK</sequence>
<comment type="subunit">
    <text evidence="5">Homodimer.</text>
</comment>
<keyword evidence="5" id="KW-0698">rRNA processing</keyword>